<organism evidence="1 2">
    <name type="scientific">Strongylus vulgaris</name>
    <name type="common">Blood worm</name>
    <dbReference type="NCBI Taxonomy" id="40348"/>
    <lineage>
        <taxon>Eukaryota</taxon>
        <taxon>Metazoa</taxon>
        <taxon>Ecdysozoa</taxon>
        <taxon>Nematoda</taxon>
        <taxon>Chromadorea</taxon>
        <taxon>Rhabditida</taxon>
        <taxon>Rhabditina</taxon>
        <taxon>Rhabditomorpha</taxon>
        <taxon>Strongyloidea</taxon>
        <taxon>Strongylidae</taxon>
        <taxon>Strongylus</taxon>
    </lineage>
</organism>
<gene>
    <name evidence="1" type="ORF">SVUK_LOCUS10230</name>
</gene>
<name>A0A3P7L7B8_STRVU</name>
<reference evidence="1 2" key="1">
    <citation type="submission" date="2018-11" db="EMBL/GenBank/DDBJ databases">
        <authorList>
            <consortium name="Pathogen Informatics"/>
        </authorList>
    </citation>
    <scope>NUCLEOTIDE SEQUENCE [LARGE SCALE GENOMIC DNA]</scope>
</reference>
<evidence type="ECO:0008006" key="3">
    <source>
        <dbReference type="Google" id="ProtNLM"/>
    </source>
</evidence>
<dbReference type="AlphaFoldDB" id="A0A3P7L7B8"/>
<protein>
    <recommendedName>
        <fullName evidence="3">Peptidase aspartic putative domain-containing protein</fullName>
    </recommendedName>
</protein>
<keyword evidence="2" id="KW-1185">Reference proteome</keyword>
<dbReference type="Proteomes" id="UP000270094">
    <property type="component" value="Unassembled WGS sequence"/>
</dbReference>
<evidence type="ECO:0000313" key="2">
    <source>
        <dbReference type="Proteomes" id="UP000270094"/>
    </source>
</evidence>
<accession>A0A3P7L7B8</accession>
<proteinExistence type="predicted"/>
<sequence length="126" mass="13757">MSGIGGHIEKFESATVPLKICSVYGKEISLTVQTNVITSGFPSVNLTQTDADFLELHEICSANSKLQGERQMPKILVGLDRYHDLVIEEDSTKKLPSGLRIAKTMFGPAIYCRGKLESSESVPNIS</sequence>
<dbReference type="OrthoDB" id="5873780at2759"/>
<evidence type="ECO:0000313" key="1">
    <source>
        <dbReference type="EMBL" id="VDM75232.1"/>
    </source>
</evidence>
<dbReference type="EMBL" id="UYYB01095072">
    <property type="protein sequence ID" value="VDM75232.1"/>
    <property type="molecule type" value="Genomic_DNA"/>
</dbReference>